<dbReference type="InterPro" id="IPR036291">
    <property type="entry name" value="NAD(P)-bd_dom_sf"/>
</dbReference>
<reference evidence="23 24" key="1">
    <citation type="submission" date="2018-10" db="EMBL/GenBank/DDBJ databases">
        <authorList>
            <person name="Ekblom R."/>
            <person name="Jareborg N."/>
        </authorList>
    </citation>
    <scope>NUCLEOTIDE SEQUENCE [LARGE SCALE GENOMIC DNA]</scope>
    <source>
        <tissue evidence="23">Muscle</tissue>
    </source>
</reference>
<evidence type="ECO:0000256" key="21">
    <source>
        <dbReference type="ARBA" id="ARBA00048005"/>
    </source>
</evidence>
<keyword evidence="13" id="KW-0560">Oxidoreductase</keyword>
<evidence type="ECO:0000256" key="18">
    <source>
        <dbReference type="ARBA" id="ARBA00031890"/>
    </source>
</evidence>
<proteinExistence type="inferred from homology"/>
<comment type="similarity">
    <text evidence="5">Belongs to the glyceraldehyde-3-phosphate dehydrogenase family.</text>
</comment>
<keyword evidence="16" id="KW-0206">Cytoskeleton</keyword>
<evidence type="ECO:0000256" key="9">
    <source>
        <dbReference type="ARBA" id="ARBA00022679"/>
    </source>
</evidence>
<keyword evidence="15" id="KW-0324">Glycolysis</keyword>
<dbReference type="Gene3D" id="3.40.50.720">
    <property type="entry name" value="NAD(P)-binding Rossmann-like Domain"/>
    <property type="match status" value="1"/>
</dbReference>
<sequence length="91" mass="9730">MKKAGAHLKGEAKKVIISAPSADVPMFVMGVNHEKCDYSLKITRNVSCSTNCLGPLTNVIWDNFGKVEGLITTGQAVTATQKLVDGPSRKL</sequence>
<comment type="subcellular location">
    <subcellularLocation>
        <location evidence="2">Cytoplasm</location>
        <location evidence="2">Cytoskeleton</location>
    </subcellularLocation>
    <subcellularLocation>
        <location evidence="3">Cytoplasm</location>
        <location evidence="3">Cytosol</location>
    </subcellularLocation>
    <subcellularLocation>
        <location evidence="1">Nucleus</location>
    </subcellularLocation>
</comment>
<dbReference type="PANTHER" id="PTHR10836:SF111">
    <property type="entry name" value="GLYCERALDEHYDE-3-PHOSPHATE DEHYDROGENASE"/>
    <property type="match status" value="1"/>
</dbReference>
<evidence type="ECO:0000256" key="6">
    <source>
        <dbReference type="ARBA" id="ARBA00013119"/>
    </source>
</evidence>
<keyword evidence="10" id="KW-0053">Apoptosis</keyword>
<accession>A0A9X9LUL1</accession>
<dbReference type="GO" id="GO:0006915">
    <property type="term" value="P:apoptotic process"/>
    <property type="evidence" value="ECO:0007669"/>
    <property type="project" value="UniProtKB-KW"/>
</dbReference>
<comment type="catalytic activity">
    <reaction evidence="20">
        <text>D-glyceraldehyde 3-phosphate + phosphate + NAD(+) = (2R)-3-phospho-glyceroyl phosphate + NADH + H(+)</text>
        <dbReference type="Rhea" id="RHEA:10300"/>
        <dbReference type="ChEBI" id="CHEBI:15378"/>
        <dbReference type="ChEBI" id="CHEBI:43474"/>
        <dbReference type="ChEBI" id="CHEBI:57540"/>
        <dbReference type="ChEBI" id="CHEBI:57604"/>
        <dbReference type="ChEBI" id="CHEBI:57945"/>
        <dbReference type="ChEBI" id="CHEBI:59776"/>
        <dbReference type="EC" id="1.2.1.12"/>
    </reaction>
</comment>
<dbReference type="InterPro" id="IPR020828">
    <property type="entry name" value="GlycerAld_3-P_DH_NAD(P)-bd"/>
</dbReference>
<comment type="caution">
    <text evidence="23">The sequence shown here is derived from an EMBL/GenBank/DDBJ whole genome shotgun (WGS) entry which is preliminary data.</text>
</comment>
<comment type="subunit">
    <text evidence="19">Homotetramer. Interacts with TPPP; the interaction is direct. Interacts (when S-nitrosylated) with SIAH1; leading to nuclear translocation. Interacts with RILPL1/GOSPEL, leading to prevent the interaction between GAPDH and SIAH1 and prevent nuclear translocation. Interacts with CHP1; the interaction increases the binding of CHP1 with microtubules. Associates with microtubules. Interacts with EIF1AD, USP25, PRKCI and WARS1. Interacts with phosphorylated RPL13A; inhibited by oxidatively-modified low-densitity lipoprotein (LDL(ox)). Component of the GAIT complex. Interacts with FKBP6; leading to inhibit GAPDH catalytic activity. Interacts with TRAF2, promoting TRAF2 ubiquitination. Interacts with TRAF3, promoting TRAF3 ubiquitination.</text>
</comment>
<gene>
    <name evidence="23" type="ORF">BN2614_LOCUS1</name>
</gene>
<dbReference type="GO" id="GO:0005634">
    <property type="term" value="C:nucleus"/>
    <property type="evidence" value="ECO:0007669"/>
    <property type="project" value="UniProtKB-SubCell"/>
</dbReference>
<evidence type="ECO:0000256" key="5">
    <source>
        <dbReference type="ARBA" id="ARBA00007406"/>
    </source>
</evidence>
<dbReference type="SUPFAM" id="SSF51735">
    <property type="entry name" value="NAD(P)-binding Rossmann-fold domains"/>
    <property type="match status" value="1"/>
</dbReference>
<keyword evidence="24" id="KW-1185">Reference proteome</keyword>
<dbReference type="GO" id="GO:0005829">
    <property type="term" value="C:cytosol"/>
    <property type="evidence" value="ECO:0007669"/>
    <property type="project" value="UniProtKB-SubCell"/>
</dbReference>
<dbReference type="GO" id="GO:0051287">
    <property type="term" value="F:NAD binding"/>
    <property type="evidence" value="ECO:0007669"/>
    <property type="project" value="InterPro"/>
</dbReference>
<evidence type="ECO:0000256" key="16">
    <source>
        <dbReference type="ARBA" id="ARBA00023212"/>
    </source>
</evidence>
<dbReference type="EC" id="1.2.1.12" evidence="6"/>
<evidence type="ECO:0000256" key="3">
    <source>
        <dbReference type="ARBA" id="ARBA00004514"/>
    </source>
</evidence>
<evidence type="ECO:0000256" key="15">
    <source>
        <dbReference type="ARBA" id="ARBA00023152"/>
    </source>
</evidence>
<dbReference type="Gene3D" id="3.30.360.10">
    <property type="entry name" value="Dihydrodipicolinate Reductase, domain 2"/>
    <property type="match status" value="1"/>
</dbReference>
<evidence type="ECO:0000256" key="17">
    <source>
        <dbReference type="ARBA" id="ARBA00023242"/>
    </source>
</evidence>
<evidence type="ECO:0000256" key="20">
    <source>
        <dbReference type="ARBA" id="ARBA00047698"/>
    </source>
</evidence>
<keyword evidence="11" id="KW-0702">S-nitrosylation</keyword>
<keyword evidence="9" id="KW-0808">Transferase</keyword>
<evidence type="ECO:0000256" key="1">
    <source>
        <dbReference type="ARBA" id="ARBA00004123"/>
    </source>
</evidence>
<dbReference type="Pfam" id="PF02800">
    <property type="entry name" value="Gp_dh_C"/>
    <property type="match status" value="1"/>
</dbReference>
<dbReference type="Proteomes" id="UP000269945">
    <property type="component" value="Unassembled WGS sequence"/>
</dbReference>
<evidence type="ECO:0000256" key="7">
    <source>
        <dbReference type="ARBA" id="ARBA00021022"/>
    </source>
</evidence>
<evidence type="ECO:0000313" key="23">
    <source>
        <dbReference type="EMBL" id="VCW96730.1"/>
    </source>
</evidence>
<evidence type="ECO:0000256" key="8">
    <source>
        <dbReference type="ARBA" id="ARBA00022490"/>
    </source>
</evidence>
<organism evidence="23 24">
    <name type="scientific">Gulo gulo</name>
    <name type="common">Wolverine</name>
    <name type="synonym">Gluton</name>
    <dbReference type="NCBI Taxonomy" id="48420"/>
    <lineage>
        <taxon>Eukaryota</taxon>
        <taxon>Metazoa</taxon>
        <taxon>Chordata</taxon>
        <taxon>Craniata</taxon>
        <taxon>Vertebrata</taxon>
        <taxon>Euteleostomi</taxon>
        <taxon>Mammalia</taxon>
        <taxon>Eutheria</taxon>
        <taxon>Laurasiatheria</taxon>
        <taxon>Carnivora</taxon>
        <taxon>Caniformia</taxon>
        <taxon>Musteloidea</taxon>
        <taxon>Mustelidae</taxon>
        <taxon>Guloninae</taxon>
        <taxon>Gulo</taxon>
    </lineage>
</organism>
<keyword evidence="14" id="KW-0520">NAD</keyword>
<dbReference type="InterPro" id="IPR020829">
    <property type="entry name" value="GlycerAld_3-P_DH_cat"/>
</dbReference>
<protein>
    <recommendedName>
        <fullName evidence="7">Glyceraldehyde-3-phosphate dehydrogenase</fullName>
        <ecNumber evidence="6">1.2.1.12</ecNumber>
    </recommendedName>
    <alternativeName>
        <fullName evidence="18">Peptidyl-cysteine S-nitrosylase GAPDH</fullName>
    </alternativeName>
</protein>
<dbReference type="AlphaFoldDB" id="A0A9X9LUL1"/>
<dbReference type="GO" id="GO:0004365">
    <property type="term" value="F:glyceraldehyde-3-phosphate dehydrogenase (NAD+) (phosphorylating) activity"/>
    <property type="evidence" value="ECO:0007669"/>
    <property type="project" value="UniProtKB-EC"/>
</dbReference>
<evidence type="ECO:0000259" key="22">
    <source>
        <dbReference type="SMART" id="SM00846"/>
    </source>
</evidence>
<feature type="domain" description="Glyceraldehyde 3-phosphate dehydrogenase NAD(P) binding" evidence="22">
    <location>
        <begin position="1"/>
        <end position="48"/>
    </location>
</feature>
<dbReference type="GO" id="GO:0006096">
    <property type="term" value="P:glycolytic process"/>
    <property type="evidence" value="ECO:0007669"/>
    <property type="project" value="UniProtKB-KW"/>
</dbReference>
<evidence type="ECO:0000256" key="10">
    <source>
        <dbReference type="ARBA" id="ARBA00022703"/>
    </source>
</evidence>
<evidence type="ECO:0000256" key="12">
    <source>
        <dbReference type="ARBA" id="ARBA00022845"/>
    </source>
</evidence>
<dbReference type="GO" id="GO:0006417">
    <property type="term" value="P:regulation of translation"/>
    <property type="evidence" value="ECO:0007669"/>
    <property type="project" value="UniProtKB-KW"/>
</dbReference>
<keyword evidence="8" id="KW-0963">Cytoplasm</keyword>
<keyword evidence="17" id="KW-0539">Nucleus</keyword>
<comment type="catalytic activity">
    <reaction evidence="21">
        <text>S-nitroso-L-cysteinyl-[GAPDH] + L-cysteinyl-[protein] = L-cysteinyl-[GAPDH] + S-nitroso-L-cysteinyl-[protein]</text>
        <dbReference type="Rhea" id="RHEA:66684"/>
        <dbReference type="Rhea" id="RHEA-COMP:10131"/>
        <dbReference type="Rhea" id="RHEA-COMP:17089"/>
        <dbReference type="Rhea" id="RHEA-COMP:17090"/>
        <dbReference type="Rhea" id="RHEA-COMP:17091"/>
        <dbReference type="ChEBI" id="CHEBI:29950"/>
        <dbReference type="ChEBI" id="CHEBI:149494"/>
    </reaction>
    <physiologicalReaction direction="left-to-right" evidence="21">
        <dbReference type="Rhea" id="RHEA:66685"/>
    </physiologicalReaction>
</comment>
<evidence type="ECO:0000256" key="2">
    <source>
        <dbReference type="ARBA" id="ARBA00004245"/>
    </source>
</evidence>
<comment type="pathway">
    <text evidence="4">Carbohydrate degradation; glycolysis; pyruvate from D-glyceraldehyde 3-phosphate: step 1/5.</text>
</comment>
<keyword evidence="12" id="KW-0810">Translation regulation</keyword>
<dbReference type="GO" id="GO:0016740">
    <property type="term" value="F:transferase activity"/>
    <property type="evidence" value="ECO:0007669"/>
    <property type="project" value="UniProtKB-KW"/>
</dbReference>
<evidence type="ECO:0000256" key="11">
    <source>
        <dbReference type="ARBA" id="ARBA00022799"/>
    </source>
</evidence>
<dbReference type="GO" id="GO:0005856">
    <property type="term" value="C:cytoskeleton"/>
    <property type="evidence" value="ECO:0007669"/>
    <property type="project" value="UniProtKB-SubCell"/>
</dbReference>
<dbReference type="PANTHER" id="PTHR10836">
    <property type="entry name" value="GLYCERALDEHYDE 3-PHOSPHATE DEHYDROGENASE"/>
    <property type="match status" value="1"/>
</dbReference>
<evidence type="ECO:0000313" key="24">
    <source>
        <dbReference type="Proteomes" id="UP000269945"/>
    </source>
</evidence>
<name>A0A9X9LUL1_GULGU</name>
<evidence type="ECO:0000256" key="14">
    <source>
        <dbReference type="ARBA" id="ARBA00023027"/>
    </source>
</evidence>
<evidence type="ECO:0000256" key="4">
    <source>
        <dbReference type="ARBA" id="ARBA00004869"/>
    </source>
</evidence>
<dbReference type="EMBL" id="CYRY02019167">
    <property type="protein sequence ID" value="VCW96730.1"/>
    <property type="molecule type" value="Genomic_DNA"/>
</dbReference>
<dbReference type="PRINTS" id="PR00078">
    <property type="entry name" value="G3PDHDRGNASE"/>
</dbReference>
<dbReference type="InterPro" id="IPR020831">
    <property type="entry name" value="GlycerAld/Erythrose_P_DH"/>
</dbReference>
<evidence type="ECO:0000256" key="19">
    <source>
        <dbReference type="ARBA" id="ARBA00046997"/>
    </source>
</evidence>
<evidence type="ECO:0000256" key="13">
    <source>
        <dbReference type="ARBA" id="ARBA00023002"/>
    </source>
</evidence>
<dbReference type="SMART" id="SM00846">
    <property type="entry name" value="Gp_dh_N"/>
    <property type="match status" value="1"/>
</dbReference>